<dbReference type="KEGG" id="cii:CIMIT_06110"/>
<dbReference type="Pfam" id="PF12079">
    <property type="entry name" value="DUF3558"/>
    <property type="match status" value="1"/>
</dbReference>
<evidence type="ECO:0000313" key="4">
    <source>
        <dbReference type="Proteomes" id="UP000215374"/>
    </source>
</evidence>
<keyword evidence="3" id="KW-1185">Reference proteome</keyword>
<gene>
    <name evidence="1" type="ORF">CIMIT_06110</name>
    <name evidence="2" type="ORF">SAMEA4535761_01285</name>
</gene>
<dbReference type="HOGENOM" id="CLU_1406670_0_0_11"/>
<name>A0A076NJC2_9CORY</name>
<dbReference type="EMBL" id="CP009211">
    <property type="protein sequence ID" value="AIJ33523.1"/>
    <property type="molecule type" value="Genomic_DNA"/>
</dbReference>
<proteinExistence type="predicted"/>
<accession>A0A076NJC2</accession>
<evidence type="ECO:0000313" key="1">
    <source>
        <dbReference type="EMBL" id="AIJ33523.1"/>
    </source>
</evidence>
<reference evidence="2 4" key="2">
    <citation type="submission" date="2017-06" db="EMBL/GenBank/DDBJ databases">
        <authorList>
            <consortium name="Pathogen Informatics"/>
        </authorList>
    </citation>
    <scope>NUCLEOTIDE SEQUENCE [LARGE SCALE GENOMIC DNA]</scope>
    <source>
        <strain evidence="2 4">NCTC13015</strain>
    </source>
</reference>
<dbReference type="EMBL" id="LT906467">
    <property type="protein sequence ID" value="SNV71679.1"/>
    <property type="molecule type" value="Genomic_DNA"/>
</dbReference>
<dbReference type="OrthoDB" id="4408965at2"/>
<dbReference type="AlphaFoldDB" id="A0A076NJC2"/>
<dbReference type="STRING" id="156978.CIMIT_06110"/>
<dbReference type="Proteomes" id="UP000215374">
    <property type="component" value="Chromosome 1"/>
</dbReference>
<dbReference type="RefSeq" id="WP_038590489.1">
    <property type="nucleotide sequence ID" value="NZ_CP009211.1"/>
</dbReference>
<dbReference type="Proteomes" id="UP000028780">
    <property type="component" value="Chromosome"/>
</dbReference>
<evidence type="ECO:0000313" key="2">
    <source>
        <dbReference type="EMBL" id="SNV71679.1"/>
    </source>
</evidence>
<protein>
    <submittedName>
        <fullName evidence="2">Protein of uncharacterized function (DUF3558)</fullName>
    </submittedName>
</protein>
<evidence type="ECO:0000313" key="3">
    <source>
        <dbReference type="Proteomes" id="UP000028780"/>
    </source>
</evidence>
<dbReference type="InterPro" id="IPR024520">
    <property type="entry name" value="DUF3558"/>
</dbReference>
<sequence>MRTTFIGGAGVAACAVLLVGCGATEEIPTVPELQFKSGTLAIEEFSSESVAGNVFDPCTEISAEEYEAAGLNGVRPMESEYEFEDINSCDTNLNEAGQRLTIKAGPISEAGLKKQSENALEYPESIVPGLFTYTNALPGVCFAQVDTERGALTAQMSAQGSGTEDIDRCKIARETIEDIYKAVNTDDEEQ</sequence>
<dbReference type="PROSITE" id="PS51257">
    <property type="entry name" value="PROKAR_LIPOPROTEIN"/>
    <property type="match status" value="1"/>
</dbReference>
<organism evidence="1 3">
    <name type="scientific">Corynebacterium imitans</name>
    <dbReference type="NCBI Taxonomy" id="156978"/>
    <lineage>
        <taxon>Bacteria</taxon>
        <taxon>Bacillati</taxon>
        <taxon>Actinomycetota</taxon>
        <taxon>Actinomycetes</taxon>
        <taxon>Mycobacteriales</taxon>
        <taxon>Corynebacteriaceae</taxon>
        <taxon>Corynebacterium</taxon>
    </lineage>
</organism>
<reference evidence="1 3" key="1">
    <citation type="submission" date="2014-08" db="EMBL/GenBank/DDBJ databases">
        <title>Complete genome sequence of Corynebacterium imitans DSM 44264, isolated from a five-month-old boy with suspected pharyngeal diphtheria.</title>
        <authorList>
            <person name="Mollmann S."/>
            <person name="Albersmeier A."/>
            <person name="Ruckert C."/>
            <person name="Tauch A."/>
        </authorList>
    </citation>
    <scope>NUCLEOTIDE SEQUENCE [LARGE SCALE GENOMIC DNA]</scope>
    <source>
        <strain evidence="1 3">DSM 44264</strain>
    </source>
</reference>